<evidence type="ECO:0000313" key="1">
    <source>
        <dbReference type="EMBL" id="PRZ03986.1"/>
    </source>
</evidence>
<sequence length="382" mass="39863">MTTSLDLPEPSTIPLRSPHDVLAAIPYRLGFRPAESIVIACTAERGRPGLVARVGIDELRGAGAADGLAALARAVAGTRPTYCALVLYTAGGAAAAADVVEDVRRALDPVVETDGWLVTPDGYRGLGCEDPTCCPEPGHPLAALESGEIGAAYVLAGHVVAESADAAYRIPRAAEETRNLAGRAARRSEIARGRAQEGAATRRWRDDALDAWREALRRVEVGADAAADEVPAPLPAALVGRVGAALADRVVRDVALLTLVPGGEEAARETTRATDPVQIDDATGKVLGRVVDPSDAVAPDPDLVARARAVLEQVDAQVPRRLRAPALTLLAFLAWWAGDGPRASYRVTEALEADPSYRLAQLLHCVVAAALPPGWVRAASGG</sequence>
<dbReference type="RefSeq" id="WP_106269325.1">
    <property type="nucleotide sequence ID" value="NZ_PVTX01000011.1"/>
</dbReference>
<accession>A0ABX5EEK4</accession>
<evidence type="ECO:0000313" key="2">
    <source>
        <dbReference type="Proteomes" id="UP000239895"/>
    </source>
</evidence>
<dbReference type="Proteomes" id="UP000239895">
    <property type="component" value="Unassembled WGS sequence"/>
</dbReference>
<organism evidence="1 2">
    <name type="scientific">Isoptericola halotolerans</name>
    <dbReference type="NCBI Taxonomy" id="300560"/>
    <lineage>
        <taxon>Bacteria</taxon>
        <taxon>Bacillati</taxon>
        <taxon>Actinomycetota</taxon>
        <taxon>Actinomycetes</taxon>
        <taxon>Micrococcales</taxon>
        <taxon>Promicromonosporaceae</taxon>
        <taxon>Isoptericola</taxon>
    </lineage>
</organism>
<dbReference type="Pfam" id="PF13830">
    <property type="entry name" value="DUF4192"/>
    <property type="match status" value="2"/>
</dbReference>
<gene>
    <name evidence="1" type="ORF">BCL65_11120</name>
</gene>
<protein>
    <submittedName>
        <fullName evidence="1">Uncharacterized protein DUF4192</fullName>
    </submittedName>
</protein>
<comment type="caution">
    <text evidence="1">The sequence shown here is derived from an EMBL/GenBank/DDBJ whole genome shotgun (WGS) entry which is preliminary data.</text>
</comment>
<keyword evidence="2" id="KW-1185">Reference proteome</keyword>
<dbReference type="EMBL" id="PVTX01000011">
    <property type="protein sequence ID" value="PRZ03986.1"/>
    <property type="molecule type" value="Genomic_DNA"/>
</dbReference>
<name>A0ABX5EEK4_9MICO</name>
<dbReference type="InterPro" id="IPR025447">
    <property type="entry name" value="DUF4192"/>
</dbReference>
<reference evidence="1 2" key="1">
    <citation type="submission" date="2018-03" db="EMBL/GenBank/DDBJ databases">
        <title>Comparative analysis of microorganisms from saline springs in Andes Mountain Range, Colombia.</title>
        <authorList>
            <person name="Rubin E."/>
        </authorList>
    </citation>
    <scope>NUCLEOTIDE SEQUENCE [LARGE SCALE GENOMIC DNA]</scope>
    <source>
        <strain evidence="1 2">CG 23</strain>
    </source>
</reference>
<proteinExistence type="predicted"/>